<dbReference type="InterPro" id="IPR051035">
    <property type="entry name" value="Mito_inheritance_9"/>
</dbReference>
<evidence type="ECO:0000256" key="3">
    <source>
        <dbReference type="ARBA" id="ARBA00016197"/>
    </source>
</evidence>
<gene>
    <name evidence="8" type="ORF">H103_01794</name>
</gene>
<dbReference type="EMBL" id="KK207747">
    <property type="protein sequence ID" value="EZF55631.1"/>
    <property type="molecule type" value="Genomic_DNA"/>
</dbReference>
<feature type="region of interest" description="Disordered" evidence="7">
    <location>
        <begin position="545"/>
        <end position="565"/>
    </location>
</feature>
<evidence type="ECO:0000256" key="6">
    <source>
        <dbReference type="ARBA" id="ARBA00031849"/>
    </source>
</evidence>
<reference evidence="8" key="1">
    <citation type="submission" date="2014-02" db="EMBL/GenBank/DDBJ databases">
        <title>The Genome Sequence of Trichophyton rubrum (morphotype fischeri) CBS 288.86.</title>
        <authorList>
            <consortium name="The Broad Institute Genomics Platform"/>
            <person name="Cuomo C.A."/>
            <person name="White T.C."/>
            <person name="Graser Y."/>
            <person name="Martinez-Rossi N."/>
            <person name="Heitman J."/>
            <person name="Young S.K."/>
            <person name="Zeng Q."/>
            <person name="Gargeya S."/>
            <person name="Abouelleil A."/>
            <person name="Alvarado L."/>
            <person name="Chapman S.B."/>
            <person name="Gainer-Dewar J."/>
            <person name="Goldberg J."/>
            <person name="Griggs A."/>
            <person name="Gujja S."/>
            <person name="Hansen M."/>
            <person name="Howarth C."/>
            <person name="Imamovic A."/>
            <person name="Larimer J."/>
            <person name="Martinez D."/>
            <person name="Murphy C."/>
            <person name="Pearson M.D."/>
            <person name="Persinoti G."/>
            <person name="Poon T."/>
            <person name="Priest M."/>
            <person name="Roberts A.D."/>
            <person name="Saif S."/>
            <person name="Shea T.D."/>
            <person name="Sykes S.N."/>
            <person name="Wortman J."/>
            <person name="Nusbaum C."/>
            <person name="Birren B."/>
        </authorList>
    </citation>
    <scope>NUCLEOTIDE SEQUENCE [LARGE SCALE GENOMIC DNA]</scope>
    <source>
        <strain evidence="8">CBS 288.86</strain>
    </source>
</reference>
<dbReference type="InterPro" id="IPR011009">
    <property type="entry name" value="Kinase-like_dom_sf"/>
</dbReference>
<evidence type="ECO:0000256" key="1">
    <source>
        <dbReference type="ARBA" id="ARBA00004173"/>
    </source>
</evidence>
<dbReference type="AlphaFoldDB" id="A0A022WBZ1"/>
<dbReference type="GO" id="GO:0005739">
    <property type="term" value="C:mitochondrion"/>
    <property type="evidence" value="ECO:0007669"/>
    <property type="project" value="UniProtKB-SubCell"/>
</dbReference>
<evidence type="ECO:0000256" key="5">
    <source>
        <dbReference type="ARBA" id="ARBA00023128"/>
    </source>
</evidence>
<dbReference type="HOGENOM" id="CLU_019189_3_0_1"/>
<keyword evidence="5" id="KW-0496">Mitochondrion</keyword>
<organism evidence="8">
    <name type="scientific">Trichophyton rubrum CBS 288.86</name>
    <dbReference type="NCBI Taxonomy" id="1215330"/>
    <lineage>
        <taxon>Eukaryota</taxon>
        <taxon>Fungi</taxon>
        <taxon>Dikarya</taxon>
        <taxon>Ascomycota</taxon>
        <taxon>Pezizomycotina</taxon>
        <taxon>Eurotiomycetes</taxon>
        <taxon>Eurotiomycetidae</taxon>
        <taxon>Onygenales</taxon>
        <taxon>Arthrodermataceae</taxon>
        <taxon>Trichophyton</taxon>
    </lineage>
</organism>
<feature type="region of interest" description="Disordered" evidence="7">
    <location>
        <begin position="388"/>
        <end position="407"/>
    </location>
</feature>
<dbReference type="OrthoDB" id="2831558at2759"/>
<dbReference type="Proteomes" id="UP000023758">
    <property type="component" value="Unassembled WGS sequence"/>
</dbReference>
<dbReference type="PANTHER" id="PTHR36091">
    <property type="entry name" value="ALTERED INHERITANCE OF MITOCHONDRIA PROTEIN 9, MITOCHONDRIAL"/>
    <property type="match status" value="1"/>
</dbReference>
<proteinExistence type="inferred from homology"/>
<protein>
    <recommendedName>
        <fullName evidence="3">Altered inheritance of mitochondria protein 9, mitochondrial</fullName>
    </recommendedName>
    <alternativeName>
        <fullName evidence="6">Found in mitochondrial proteome protein 29</fullName>
    </alternativeName>
</protein>
<evidence type="ECO:0000256" key="7">
    <source>
        <dbReference type="SAM" id="MobiDB-lite"/>
    </source>
</evidence>
<keyword evidence="4" id="KW-0809">Transit peptide</keyword>
<accession>A0A022WBZ1</accession>
<comment type="subcellular location">
    <subcellularLocation>
        <location evidence="1">Mitochondrion</location>
    </subcellularLocation>
</comment>
<sequence length="565" mass="63832">MLARVCSRASQMTCSLITPTNGTSIFRFPSGIPPSKMDQSQSQPSMTPPPPTSSRPFSSSSARRDAMKELTSDPFLYTTGRWLNQDELQRQSRSLKFNFSLLCETVAKIYPGASKVNSYEKKEGGYNRVFIFTLDNGKKVVAKVATPVAGPPRLTTNSEVVTVAYLRSKASLPIPEILLWSDDPSNPVGIEYIMQEHADGVDLHEHWPEMDIVQHMQCTKELSLRIRGMSSLDFPAYGNLYFADAPIEEKLKIPFDNGFCIGPYCSPLFWNCGAGESDIYKGLNANRGPWRDLKEYSAGLIDTALSRLPKEQPADDRLPFRGTIQEHSDLIDACRKSMNILIEDGRRNIYDSPDDLTKVTGLIDWQLASIEPAFIYVHGTPDFASLADQGSAEADESEKAQSEDERRLQKDLSICHQTYDVIMKGKVPKMRAATRLDPTFFRLFHYCFTTWRDGAPAIRQELLDLRSLWSELGLPGSCPYDPDEEELHRHAKQYEDFETRQKLKTWLTMQMNSGSDGWVPNEIWDAAQEANRAAYAEWMESAKELGEAEGMTPEKADRLWPFDAR</sequence>
<evidence type="ECO:0000313" key="8">
    <source>
        <dbReference type="EMBL" id="EZF55631.1"/>
    </source>
</evidence>
<evidence type="ECO:0000256" key="2">
    <source>
        <dbReference type="ARBA" id="ARBA00005543"/>
    </source>
</evidence>
<feature type="region of interest" description="Disordered" evidence="7">
    <location>
        <begin position="28"/>
        <end position="64"/>
    </location>
</feature>
<name>A0A022WBZ1_TRIRU</name>
<dbReference type="PANTHER" id="PTHR36091:SF1">
    <property type="entry name" value="ALTERED INHERITANCE OF MITOCHONDRIA PROTEIN 9, MITOCHONDRIAL"/>
    <property type="match status" value="1"/>
</dbReference>
<evidence type="ECO:0000256" key="4">
    <source>
        <dbReference type="ARBA" id="ARBA00022946"/>
    </source>
</evidence>
<dbReference type="SUPFAM" id="SSF56112">
    <property type="entry name" value="Protein kinase-like (PK-like)"/>
    <property type="match status" value="1"/>
</dbReference>
<comment type="similarity">
    <text evidence="2">Belongs to the AIM9 family.</text>
</comment>
<feature type="compositionally biased region" description="Basic and acidic residues" evidence="7">
    <location>
        <begin position="397"/>
        <end position="407"/>
    </location>
</feature>